<feature type="signal peptide" evidence="2">
    <location>
        <begin position="1"/>
        <end position="23"/>
    </location>
</feature>
<dbReference type="Pfam" id="PF07983">
    <property type="entry name" value="X8"/>
    <property type="match status" value="1"/>
</dbReference>
<dbReference type="GO" id="GO:0009506">
    <property type="term" value="C:plasmodesma"/>
    <property type="evidence" value="ECO:0007669"/>
    <property type="project" value="UniProtKB-ARBA"/>
</dbReference>
<proteinExistence type="predicted"/>
<evidence type="ECO:0000313" key="4">
    <source>
        <dbReference type="EMBL" id="KAL3820438.1"/>
    </source>
</evidence>
<dbReference type="InterPro" id="IPR044788">
    <property type="entry name" value="X8_dom_prot"/>
</dbReference>
<evidence type="ECO:0000256" key="2">
    <source>
        <dbReference type="SAM" id="SignalP"/>
    </source>
</evidence>
<gene>
    <name evidence="4" type="ORF">ACJIZ3_006343</name>
</gene>
<protein>
    <recommendedName>
        <fullName evidence="3">X8 domain-containing protein</fullName>
    </recommendedName>
</protein>
<dbReference type="InterPro" id="IPR012946">
    <property type="entry name" value="X8"/>
</dbReference>
<dbReference type="SMART" id="SM00768">
    <property type="entry name" value="X8"/>
    <property type="match status" value="1"/>
</dbReference>
<dbReference type="EMBL" id="JBJXBP010000007">
    <property type="protein sequence ID" value="KAL3820438.1"/>
    <property type="molecule type" value="Genomic_DNA"/>
</dbReference>
<comment type="caution">
    <text evidence="4">The sequence shown here is derived from an EMBL/GenBank/DDBJ whole genome shotgun (WGS) entry which is preliminary data.</text>
</comment>
<evidence type="ECO:0000256" key="1">
    <source>
        <dbReference type="ARBA" id="ARBA00022729"/>
    </source>
</evidence>
<name>A0ABD3S7W1_9LAMI</name>
<organism evidence="4 5">
    <name type="scientific">Penstemon smallii</name>
    <dbReference type="NCBI Taxonomy" id="265156"/>
    <lineage>
        <taxon>Eukaryota</taxon>
        <taxon>Viridiplantae</taxon>
        <taxon>Streptophyta</taxon>
        <taxon>Embryophyta</taxon>
        <taxon>Tracheophyta</taxon>
        <taxon>Spermatophyta</taxon>
        <taxon>Magnoliopsida</taxon>
        <taxon>eudicotyledons</taxon>
        <taxon>Gunneridae</taxon>
        <taxon>Pentapetalae</taxon>
        <taxon>asterids</taxon>
        <taxon>lamiids</taxon>
        <taxon>Lamiales</taxon>
        <taxon>Plantaginaceae</taxon>
        <taxon>Cheloneae</taxon>
        <taxon>Penstemon</taxon>
    </lineage>
</organism>
<keyword evidence="5" id="KW-1185">Reference proteome</keyword>
<evidence type="ECO:0000259" key="3">
    <source>
        <dbReference type="SMART" id="SM00768"/>
    </source>
</evidence>
<dbReference type="PANTHER" id="PTHR31044">
    <property type="entry name" value="BETA-1,3 GLUCANASE"/>
    <property type="match status" value="1"/>
</dbReference>
<dbReference type="AlphaFoldDB" id="A0ABD3S7W1"/>
<feature type="domain" description="X8" evidence="3">
    <location>
        <begin position="35"/>
        <end position="113"/>
    </location>
</feature>
<feature type="chain" id="PRO_5044770118" description="X8 domain-containing protein" evidence="2">
    <location>
        <begin position="24"/>
        <end position="114"/>
    </location>
</feature>
<dbReference type="Proteomes" id="UP001634393">
    <property type="component" value="Unassembled WGS sequence"/>
</dbReference>
<keyword evidence="1 2" id="KW-0732">Signal</keyword>
<accession>A0ABD3S7W1</accession>
<evidence type="ECO:0000313" key="5">
    <source>
        <dbReference type="Proteomes" id="UP001634393"/>
    </source>
</evidence>
<dbReference type="PANTHER" id="PTHR31044:SF52">
    <property type="entry name" value="OS01G0631500 PROTEIN"/>
    <property type="match status" value="1"/>
</dbReference>
<reference evidence="4 5" key="1">
    <citation type="submission" date="2024-12" db="EMBL/GenBank/DDBJ databases">
        <title>The unique morphological basis and parallel evolutionary history of personate flowers in Penstemon.</title>
        <authorList>
            <person name="Depatie T.H."/>
            <person name="Wessinger C.A."/>
        </authorList>
    </citation>
    <scope>NUCLEOTIDE SEQUENCE [LARGE SCALE GENOMIC DNA]</scope>
    <source>
        <strain evidence="4">WTNN_2</strain>
        <tissue evidence="4">Leaf</tissue>
    </source>
</reference>
<sequence length="114" mass="12812">MAKQHALLFLLSYLLILVHVHHGNSTLVGEKQVKQWCVTRTDAPTEQLEDFLDEACLKIDCRPIQYGGACYFPDVIGFLASYVLNKFYQITHVCGSDISILTSMNPPSGKCKYT</sequence>